<evidence type="ECO:0000313" key="2">
    <source>
        <dbReference type="EMBL" id="ESQ42178.1"/>
    </source>
</evidence>
<evidence type="ECO:0000256" key="1">
    <source>
        <dbReference type="SAM" id="Phobius"/>
    </source>
</evidence>
<dbReference type="AlphaFoldDB" id="V4LQQ4"/>
<feature type="non-terminal residue" evidence="2">
    <location>
        <position position="1"/>
    </location>
</feature>
<keyword evidence="1" id="KW-0812">Transmembrane</keyword>
<keyword evidence="1" id="KW-1133">Transmembrane helix</keyword>
<gene>
    <name evidence="2" type="ORF">EUTSA_v10015263mg</name>
</gene>
<proteinExistence type="predicted"/>
<feature type="transmembrane region" description="Helical" evidence="1">
    <location>
        <begin position="127"/>
        <end position="147"/>
    </location>
</feature>
<dbReference type="Proteomes" id="UP000030689">
    <property type="component" value="Unassembled WGS sequence"/>
</dbReference>
<sequence length="282" mass="32175">IHRETHRYIDAVQVQETICNIGTIVYLNARYGLDTLPKISGVDDSEITLSPRKRRDLIVCREVLHPLFFAKNRTFQSTVAFAFAVDALETDKESTKTSKWWTQLHSLFFRREKKLTKEETSALMKPFWLGILTYFAVSAIVLTYFYLDRPPCNVSFSVESVSVSPYPTTWHVDFLVKDPSSRCPINYDGDDVYAKIGPTNAAVLRTFHTHRSRGQTSFSVDLATSNQSDVVAASPRVFELQLKLGARKIQDDQIGRFDIRCQMIGHENIKCLSSFKELKSCC</sequence>
<dbReference type="Gramene" id="ESQ42178">
    <property type="protein sequence ID" value="ESQ42178"/>
    <property type="gene ID" value="EUTSA_v10015263mg"/>
</dbReference>
<accession>V4LQQ4</accession>
<keyword evidence="3" id="KW-1185">Reference proteome</keyword>
<dbReference type="KEGG" id="eus:EUTSA_v10015263mg"/>
<protein>
    <submittedName>
        <fullName evidence="2">Uncharacterized protein</fullName>
    </submittedName>
</protein>
<evidence type="ECO:0000313" key="3">
    <source>
        <dbReference type="Proteomes" id="UP000030689"/>
    </source>
</evidence>
<organism evidence="2 3">
    <name type="scientific">Eutrema salsugineum</name>
    <name type="common">Saltwater cress</name>
    <name type="synonym">Sisymbrium salsugineum</name>
    <dbReference type="NCBI Taxonomy" id="72664"/>
    <lineage>
        <taxon>Eukaryota</taxon>
        <taxon>Viridiplantae</taxon>
        <taxon>Streptophyta</taxon>
        <taxon>Embryophyta</taxon>
        <taxon>Tracheophyta</taxon>
        <taxon>Spermatophyta</taxon>
        <taxon>Magnoliopsida</taxon>
        <taxon>eudicotyledons</taxon>
        <taxon>Gunneridae</taxon>
        <taxon>Pentapetalae</taxon>
        <taxon>rosids</taxon>
        <taxon>malvids</taxon>
        <taxon>Brassicales</taxon>
        <taxon>Brassicaceae</taxon>
        <taxon>Eutremeae</taxon>
        <taxon>Eutrema</taxon>
    </lineage>
</organism>
<dbReference type="EMBL" id="KI517464">
    <property type="protein sequence ID" value="ESQ42178.1"/>
    <property type="molecule type" value="Genomic_DNA"/>
</dbReference>
<keyword evidence="1" id="KW-0472">Membrane</keyword>
<name>V4LQQ4_EUTSA</name>
<reference evidence="2 3" key="1">
    <citation type="journal article" date="2013" name="Front. Plant Sci.">
        <title>The Reference Genome of the Halophytic Plant Eutrema salsugineum.</title>
        <authorList>
            <person name="Yang R."/>
            <person name="Jarvis D.E."/>
            <person name="Chen H."/>
            <person name="Beilstein M.A."/>
            <person name="Grimwood J."/>
            <person name="Jenkins J."/>
            <person name="Shu S."/>
            <person name="Prochnik S."/>
            <person name="Xin M."/>
            <person name="Ma C."/>
            <person name="Schmutz J."/>
            <person name="Wing R.A."/>
            <person name="Mitchell-Olds T."/>
            <person name="Schumaker K.S."/>
            <person name="Wang X."/>
        </authorList>
    </citation>
    <scope>NUCLEOTIDE SEQUENCE [LARGE SCALE GENOMIC DNA]</scope>
</reference>